<comment type="catalytic activity">
    <reaction evidence="1">
        <text>2 (2E,6E,10E)-geranylgeranyl diphosphate = 15-cis-phytoene + 2 diphosphate</text>
        <dbReference type="Rhea" id="RHEA:34475"/>
        <dbReference type="ChEBI" id="CHEBI:27787"/>
        <dbReference type="ChEBI" id="CHEBI:33019"/>
        <dbReference type="ChEBI" id="CHEBI:58756"/>
        <dbReference type="EC" id="2.5.1.32"/>
    </reaction>
</comment>
<evidence type="ECO:0000256" key="3">
    <source>
        <dbReference type="ARBA" id="ARBA00022746"/>
    </source>
</evidence>
<name>A0AA39FNB5_9HYME</name>
<evidence type="ECO:0000313" key="5">
    <source>
        <dbReference type="Proteomes" id="UP001168990"/>
    </source>
</evidence>
<evidence type="ECO:0000256" key="2">
    <source>
        <dbReference type="ARBA" id="ARBA00012396"/>
    </source>
</evidence>
<dbReference type="InterPro" id="IPR002060">
    <property type="entry name" value="Squ/phyt_synthse"/>
</dbReference>
<dbReference type="EC" id="2.5.1.32" evidence="2"/>
<protein>
    <recommendedName>
        <fullName evidence="2">15-cis-phytoene synthase</fullName>
        <ecNumber evidence="2">2.5.1.32</ecNumber>
    </recommendedName>
</protein>
<dbReference type="AlphaFoldDB" id="A0AA39FNB5"/>
<evidence type="ECO:0000256" key="1">
    <source>
        <dbReference type="ARBA" id="ARBA00001805"/>
    </source>
</evidence>
<dbReference type="GO" id="GO:0016117">
    <property type="term" value="P:carotenoid biosynthetic process"/>
    <property type="evidence" value="ECO:0007669"/>
    <property type="project" value="UniProtKB-KW"/>
</dbReference>
<dbReference type="PANTHER" id="PTHR31480">
    <property type="entry name" value="BIFUNCTIONAL LYCOPENE CYCLASE/PHYTOENE SYNTHASE"/>
    <property type="match status" value="1"/>
</dbReference>
<reference evidence="4" key="1">
    <citation type="journal article" date="2023" name="bioRxiv">
        <title>Scaffold-level genome assemblies of two parasitoid biocontrol wasps reveal the parthenogenesis mechanism and an associated novel virus.</title>
        <authorList>
            <person name="Inwood S."/>
            <person name="Skelly J."/>
            <person name="Guhlin J."/>
            <person name="Harrop T."/>
            <person name="Goldson S."/>
            <person name="Dearden P."/>
        </authorList>
    </citation>
    <scope>NUCLEOTIDE SEQUENCE</scope>
    <source>
        <strain evidence="4">Irish</strain>
        <tissue evidence="4">Whole body</tissue>
    </source>
</reference>
<proteinExistence type="predicted"/>
<dbReference type="InterPro" id="IPR008949">
    <property type="entry name" value="Isoprenoid_synthase_dom_sf"/>
</dbReference>
<dbReference type="SUPFAM" id="SSF48576">
    <property type="entry name" value="Terpenoid synthases"/>
    <property type="match status" value="1"/>
</dbReference>
<comment type="caution">
    <text evidence="4">The sequence shown here is derived from an EMBL/GenBank/DDBJ whole genome shotgun (WGS) entry which is preliminary data.</text>
</comment>
<sequence length="285" mass="33045">MSTVGKQNPTQYCMESVRKYDYENYLCTLLLPKNLRAAAFAIRAFNVEIAVIQDQTSEIAISGMRYNFWNDTLKKIYNNTPPEAPVPLELTRVLRNHKLSKHYFQRLLDARWKKWQTVSFNDISAIEQYSEDTVSPVNYLLLQTRGIQNVHIDHVASHLGKAQGIVTTIRSVPYHARRRTMILPKNLLIDHGVSSESVFRGESSKELCDVIFALASRANQHLKKARSLKNNFKENVADIFLPAVNVDRYLTKLQRVDFNIYSPKLHRRENMLPFHLLLAKMISKW</sequence>
<keyword evidence="5" id="KW-1185">Reference proteome</keyword>
<dbReference type="Proteomes" id="UP001168990">
    <property type="component" value="Unassembled WGS sequence"/>
</dbReference>
<keyword evidence="3" id="KW-0125">Carotenoid biosynthesis</keyword>
<dbReference type="EMBL" id="JAQQBS010000002">
    <property type="protein sequence ID" value="KAK0172546.1"/>
    <property type="molecule type" value="Genomic_DNA"/>
</dbReference>
<reference evidence="4" key="2">
    <citation type="submission" date="2023-03" db="EMBL/GenBank/DDBJ databases">
        <authorList>
            <person name="Inwood S.N."/>
            <person name="Skelly J.G."/>
            <person name="Guhlin J."/>
            <person name="Harrop T.W.R."/>
            <person name="Goldson S.G."/>
            <person name="Dearden P.K."/>
        </authorList>
    </citation>
    <scope>NUCLEOTIDE SEQUENCE</scope>
    <source>
        <strain evidence="4">Irish</strain>
        <tissue evidence="4">Whole body</tissue>
    </source>
</reference>
<organism evidence="4 5">
    <name type="scientific">Microctonus aethiopoides</name>
    <dbReference type="NCBI Taxonomy" id="144406"/>
    <lineage>
        <taxon>Eukaryota</taxon>
        <taxon>Metazoa</taxon>
        <taxon>Ecdysozoa</taxon>
        <taxon>Arthropoda</taxon>
        <taxon>Hexapoda</taxon>
        <taxon>Insecta</taxon>
        <taxon>Pterygota</taxon>
        <taxon>Neoptera</taxon>
        <taxon>Endopterygota</taxon>
        <taxon>Hymenoptera</taxon>
        <taxon>Apocrita</taxon>
        <taxon>Ichneumonoidea</taxon>
        <taxon>Braconidae</taxon>
        <taxon>Euphorinae</taxon>
        <taxon>Microctonus</taxon>
    </lineage>
</organism>
<dbReference type="Gene3D" id="1.10.600.10">
    <property type="entry name" value="Farnesyl Diphosphate Synthase"/>
    <property type="match status" value="1"/>
</dbReference>
<accession>A0AA39FNB5</accession>
<gene>
    <name evidence="4" type="ORF">PV328_005852</name>
</gene>
<dbReference type="Pfam" id="PF00494">
    <property type="entry name" value="SQS_PSY"/>
    <property type="match status" value="1"/>
</dbReference>
<evidence type="ECO:0000313" key="4">
    <source>
        <dbReference type="EMBL" id="KAK0172546.1"/>
    </source>
</evidence>